<evidence type="ECO:0000313" key="2">
    <source>
        <dbReference type="EMBL" id="EPQ15595.1"/>
    </source>
</evidence>
<dbReference type="EMBL" id="KE164161">
    <property type="protein sequence ID" value="EPQ15595.1"/>
    <property type="molecule type" value="Genomic_DNA"/>
</dbReference>
<organism evidence="2 3">
    <name type="scientific">Myotis brandtii</name>
    <name type="common">Brandt's bat</name>
    <dbReference type="NCBI Taxonomy" id="109478"/>
    <lineage>
        <taxon>Eukaryota</taxon>
        <taxon>Metazoa</taxon>
        <taxon>Chordata</taxon>
        <taxon>Craniata</taxon>
        <taxon>Vertebrata</taxon>
        <taxon>Euteleostomi</taxon>
        <taxon>Mammalia</taxon>
        <taxon>Eutheria</taxon>
        <taxon>Laurasiatheria</taxon>
        <taxon>Chiroptera</taxon>
        <taxon>Yangochiroptera</taxon>
        <taxon>Vespertilionidae</taxon>
        <taxon>Myotis</taxon>
    </lineage>
</organism>
<keyword evidence="3" id="KW-1185">Reference proteome</keyword>
<evidence type="ECO:0000256" key="1">
    <source>
        <dbReference type="SAM" id="MobiDB-lite"/>
    </source>
</evidence>
<dbReference type="AlphaFoldDB" id="S7NGH2"/>
<proteinExistence type="predicted"/>
<dbReference type="Proteomes" id="UP000052978">
    <property type="component" value="Unassembled WGS sequence"/>
</dbReference>
<feature type="region of interest" description="Disordered" evidence="1">
    <location>
        <begin position="1"/>
        <end position="69"/>
    </location>
</feature>
<accession>S7NGH2</accession>
<gene>
    <name evidence="2" type="ORF">D623_10011014</name>
</gene>
<protein>
    <submittedName>
        <fullName evidence="2">Uncharacterized protein</fullName>
    </submittedName>
</protein>
<name>S7NGH2_MYOBR</name>
<reference evidence="2 3" key="1">
    <citation type="journal article" date="2013" name="Nat. Commun.">
        <title>Genome analysis reveals insights into physiology and longevity of the Brandt's bat Myotis brandtii.</title>
        <authorList>
            <person name="Seim I."/>
            <person name="Fang X."/>
            <person name="Xiong Z."/>
            <person name="Lobanov A.V."/>
            <person name="Huang Z."/>
            <person name="Ma S."/>
            <person name="Feng Y."/>
            <person name="Turanov A.A."/>
            <person name="Zhu Y."/>
            <person name="Lenz T.L."/>
            <person name="Gerashchenko M.V."/>
            <person name="Fan D."/>
            <person name="Hee Yim S."/>
            <person name="Yao X."/>
            <person name="Jordan D."/>
            <person name="Xiong Y."/>
            <person name="Ma Y."/>
            <person name="Lyapunov A.N."/>
            <person name="Chen G."/>
            <person name="Kulakova O.I."/>
            <person name="Sun Y."/>
            <person name="Lee S.G."/>
            <person name="Bronson R.T."/>
            <person name="Moskalev A.A."/>
            <person name="Sunyaev S.R."/>
            <person name="Zhang G."/>
            <person name="Krogh A."/>
            <person name="Wang J."/>
            <person name="Gladyshev V.N."/>
        </authorList>
    </citation>
    <scope>NUCLEOTIDE SEQUENCE [LARGE SCALE GENOMIC DNA]</scope>
</reference>
<evidence type="ECO:0000313" key="3">
    <source>
        <dbReference type="Proteomes" id="UP000052978"/>
    </source>
</evidence>
<sequence>MWSQHVAPRVEPEQWTEKPAGFGENTTHQRHRLRPRADPCTWASEQWTEKPAGFGEEHDSPAAPPVTPS</sequence>